<dbReference type="GO" id="GO:0051028">
    <property type="term" value="P:mRNA transport"/>
    <property type="evidence" value="ECO:0007669"/>
    <property type="project" value="UniProtKB-KW"/>
</dbReference>
<dbReference type="GO" id="GO:0030430">
    <property type="term" value="C:host cell cytoplasm"/>
    <property type="evidence" value="ECO:0007669"/>
    <property type="project" value="UniProtKB-SubCell"/>
</dbReference>
<feature type="non-terminal residue" evidence="9">
    <location>
        <position position="71"/>
    </location>
</feature>
<organismHost>
    <name type="scientific">Pan troglodytes</name>
    <name type="common">Chimpanzee</name>
    <dbReference type="NCBI Taxonomy" id="9598"/>
</organismHost>
<name>Q87616_SIV</name>
<evidence type="ECO:0000256" key="2">
    <source>
        <dbReference type="ARBA" id="ARBA00022448"/>
    </source>
</evidence>
<dbReference type="Gene3D" id="6.10.140.630">
    <property type="match status" value="1"/>
</dbReference>
<evidence type="ECO:0000256" key="4">
    <source>
        <dbReference type="ARBA" id="ARBA00022816"/>
    </source>
</evidence>
<dbReference type="GO" id="GO:0044196">
    <property type="term" value="C:host cell nucleolus"/>
    <property type="evidence" value="ECO:0007669"/>
    <property type="project" value="UniProtKB-SubCell"/>
</dbReference>
<accession>Q87616</accession>
<comment type="subunit">
    <text evidence="8">Homomultimer; when bound to the RRE. Multimeric assembly is essential for activity.</text>
</comment>
<organismHost>
    <name type="scientific">Cercopithecidae</name>
    <name type="common">Old World monkeys</name>
    <dbReference type="NCBI Taxonomy" id="9527"/>
</organismHost>
<protein>
    <recommendedName>
        <fullName evidence="1 8">Protein Rev</fullName>
    </recommendedName>
    <alternativeName>
        <fullName evidence="7 8">Regulator of expression of viral proteins</fullName>
    </alternativeName>
</protein>
<sequence>PYPPGQGSARHRRCARQRWAKHRQQIIHLSDRIASTPVQQIEQVAQQLDQLVLVCLSPPPPPCLRAIQQRV</sequence>
<gene>
    <name evidence="8 9" type="primary">rev</name>
</gene>
<reference evidence="9" key="1">
    <citation type="journal article" date="1997" name="J. Virol.">
        <title>Genetic diversity of simian immunodeficiency viruses from West African green monkeys: evidence of multiple genotypes within populations from the same geographical locale.</title>
        <authorList>
            <person name="Bibollet-Ruche F."/>
            <person name="Brengues C."/>
            <person name="Galat-Luong A."/>
            <person name="Galat G."/>
            <person name="Pourrut X."/>
            <person name="Vidal N."/>
            <person name="Veas F."/>
            <person name="Durand J.P."/>
            <person name="Cuny G."/>
        </authorList>
    </citation>
    <scope>NUCLEOTIDE SEQUENCE</scope>
</reference>
<dbReference type="GO" id="GO:0003700">
    <property type="term" value="F:DNA-binding transcription factor activity"/>
    <property type="evidence" value="ECO:0007669"/>
    <property type="project" value="InterPro"/>
</dbReference>
<evidence type="ECO:0000256" key="5">
    <source>
        <dbReference type="ARBA" id="ARBA00022884"/>
    </source>
</evidence>
<comment type="subcellular location">
    <subcellularLocation>
        <location evidence="8">Host cytoplasm</location>
    </subcellularLocation>
    <subcellularLocation>
        <location evidence="8">Host nucleus</location>
        <location evidence="8">Host nucleolus</location>
    </subcellularLocation>
</comment>
<comment type="function">
    <text evidence="8">Escorts unspliced or incompletely spliced viral pre-mRNAs (late transcripts) out of the nucleus of infected cells. These pre-mRNAs carry a recognition sequence called Rev responsive element (RRE) located in the env gene, that is not present in fully spliced viral mRNAs (early transcripts). This function is essential since most viral proteins are translated from unspliced or partially spliced pre-mRNAs which cannot exit the nucleus by the pathway used by fully processed cellular mRNAs.</text>
</comment>
<proteinExistence type="predicted"/>
<evidence type="ECO:0000256" key="6">
    <source>
        <dbReference type="ARBA" id="ARBA00023200"/>
    </source>
</evidence>
<keyword evidence="2 8" id="KW-0813">Transport</keyword>
<keyword evidence="5 8" id="KW-0694">RNA-binding</keyword>
<keyword evidence="3 8" id="KW-1048">Host nucleus</keyword>
<dbReference type="GO" id="GO:0003723">
    <property type="term" value="F:RNA binding"/>
    <property type="evidence" value="ECO:0007669"/>
    <property type="project" value="UniProtKB-KW"/>
</dbReference>
<evidence type="ECO:0000256" key="1">
    <source>
        <dbReference type="ARBA" id="ARBA00020269"/>
    </source>
</evidence>
<evidence type="ECO:0000256" key="8">
    <source>
        <dbReference type="RuleBase" id="RU364044"/>
    </source>
</evidence>
<keyword evidence="4 8" id="KW-0509">mRNA transport</keyword>
<organism evidence="9">
    <name type="scientific">Simian immunodeficiency virus</name>
    <name type="common">SIV</name>
    <dbReference type="NCBI Taxonomy" id="11723"/>
    <lineage>
        <taxon>Viruses</taxon>
        <taxon>Riboviria</taxon>
        <taxon>Pararnavirae</taxon>
        <taxon>Artverviricota</taxon>
        <taxon>Revtraviricetes</taxon>
        <taxon>Ortervirales</taxon>
        <taxon>Retroviridae</taxon>
        <taxon>Orthoretrovirinae</taxon>
        <taxon>Lentivirus</taxon>
        <taxon>Lentivirus simimdef</taxon>
    </lineage>
</organism>
<evidence type="ECO:0000256" key="7">
    <source>
        <dbReference type="ARBA" id="ARBA00031496"/>
    </source>
</evidence>
<evidence type="ECO:0000313" key="9">
    <source>
        <dbReference type="EMBL" id="AAC56174.1"/>
    </source>
</evidence>
<dbReference type="Pfam" id="PF00424">
    <property type="entry name" value="REV"/>
    <property type="match status" value="1"/>
</dbReference>
<feature type="non-terminal residue" evidence="9">
    <location>
        <position position="1"/>
    </location>
</feature>
<dbReference type="EMBL" id="U37215">
    <property type="protein sequence ID" value="AAC56174.1"/>
    <property type="molecule type" value="Genomic_DNA"/>
</dbReference>
<dbReference type="InterPro" id="IPR000625">
    <property type="entry name" value="REV_protein"/>
</dbReference>
<evidence type="ECO:0000256" key="3">
    <source>
        <dbReference type="ARBA" id="ARBA00022562"/>
    </source>
</evidence>
<keyword evidence="6 8" id="KW-1035">Host cytoplasm</keyword>